<evidence type="ECO:0000313" key="2">
    <source>
        <dbReference type="EMBL" id="MDQ8193147.1"/>
    </source>
</evidence>
<comment type="caution">
    <text evidence="2">The sequence shown here is derived from an EMBL/GenBank/DDBJ whole genome shotgun (WGS) entry which is preliminary data.</text>
</comment>
<feature type="transmembrane region" description="Helical" evidence="1">
    <location>
        <begin position="184"/>
        <end position="204"/>
    </location>
</feature>
<feature type="transmembrane region" description="Helical" evidence="1">
    <location>
        <begin position="65"/>
        <end position="83"/>
    </location>
</feature>
<feature type="transmembrane region" description="Helical" evidence="1">
    <location>
        <begin position="104"/>
        <end position="124"/>
    </location>
</feature>
<organism evidence="2 3">
    <name type="scientific">Thalassobacterium sedimentorum</name>
    <dbReference type="NCBI Taxonomy" id="3041258"/>
    <lineage>
        <taxon>Bacteria</taxon>
        <taxon>Pseudomonadati</taxon>
        <taxon>Verrucomicrobiota</taxon>
        <taxon>Opitutia</taxon>
        <taxon>Puniceicoccales</taxon>
        <taxon>Coraliomargaritaceae</taxon>
        <taxon>Thalassobacterium</taxon>
    </lineage>
</organism>
<dbReference type="Proteomes" id="UP001243717">
    <property type="component" value="Unassembled WGS sequence"/>
</dbReference>
<gene>
    <name evidence="2" type="ORF">QEH59_01830</name>
</gene>
<proteinExistence type="predicted"/>
<evidence type="ECO:0000256" key="1">
    <source>
        <dbReference type="SAM" id="Phobius"/>
    </source>
</evidence>
<keyword evidence="1" id="KW-0472">Membrane</keyword>
<name>A0ABU1AET1_9BACT</name>
<reference evidence="2 3" key="1">
    <citation type="submission" date="2023-04" db="EMBL/GenBank/DDBJ databases">
        <title>A novel bacteria isolated from coastal sediment.</title>
        <authorList>
            <person name="Liu X.-J."/>
            <person name="Du Z.-J."/>
        </authorList>
    </citation>
    <scope>NUCLEOTIDE SEQUENCE [LARGE SCALE GENOMIC DNA]</scope>
    <source>
        <strain evidence="2 3">SDUM461004</strain>
    </source>
</reference>
<accession>A0ABU1AET1</accession>
<feature type="transmembrane region" description="Helical" evidence="1">
    <location>
        <begin position="210"/>
        <end position="228"/>
    </location>
</feature>
<dbReference type="EMBL" id="JARXIC010000002">
    <property type="protein sequence ID" value="MDQ8193147.1"/>
    <property type="molecule type" value="Genomic_DNA"/>
</dbReference>
<protein>
    <submittedName>
        <fullName evidence="2">Uncharacterized protein</fullName>
    </submittedName>
</protein>
<sequence>MSTPHSSRRAWHPLIAPAMAALSTYWPAILLIQFAALTVVLAYYFIDGTAGLFATIAGWKQSGGLYFAAGSTIVSGGILPELIKRRFRPPEVSAPGIGELCHQFTMWATLGIVVDLMYRLQSLYFGNGTDPATLLTKVFVDQFIFTPLISLPCITLWFALREVHYAPRAFVAYLRFRTLLNRVLPLWTTSLCFWPVMLCIVFSLPAPLQFPLFLLGNAAFSILMIFIVRHQTHCE</sequence>
<keyword evidence="3" id="KW-1185">Reference proteome</keyword>
<keyword evidence="1" id="KW-0812">Transmembrane</keyword>
<keyword evidence="1" id="KW-1133">Transmembrane helix</keyword>
<feature type="transmembrane region" description="Helical" evidence="1">
    <location>
        <begin position="144"/>
        <end position="163"/>
    </location>
</feature>
<feature type="transmembrane region" description="Helical" evidence="1">
    <location>
        <begin position="21"/>
        <end position="45"/>
    </location>
</feature>
<dbReference type="RefSeq" id="WP_308983655.1">
    <property type="nucleotide sequence ID" value="NZ_JARXIC010000002.1"/>
</dbReference>
<evidence type="ECO:0000313" key="3">
    <source>
        <dbReference type="Proteomes" id="UP001243717"/>
    </source>
</evidence>